<accession>A0A9X1Y9K6</accession>
<dbReference type="RefSeq" id="WP_248668140.1">
    <property type="nucleotide sequence ID" value="NZ_JALPRX010000073.1"/>
</dbReference>
<keyword evidence="1" id="KW-0812">Transmembrane</keyword>
<evidence type="ECO:0000256" key="1">
    <source>
        <dbReference type="SAM" id="Phobius"/>
    </source>
</evidence>
<comment type="caution">
    <text evidence="2">The sequence shown here is derived from an EMBL/GenBank/DDBJ whole genome shotgun (WGS) entry which is preliminary data.</text>
</comment>
<keyword evidence="3" id="KW-1185">Reference proteome</keyword>
<feature type="transmembrane region" description="Helical" evidence="1">
    <location>
        <begin position="6"/>
        <end position="25"/>
    </location>
</feature>
<organism evidence="2 3">
    <name type="scientific">Roseomonas acroporae</name>
    <dbReference type="NCBI Taxonomy" id="2937791"/>
    <lineage>
        <taxon>Bacteria</taxon>
        <taxon>Pseudomonadati</taxon>
        <taxon>Pseudomonadota</taxon>
        <taxon>Alphaproteobacteria</taxon>
        <taxon>Acetobacterales</taxon>
        <taxon>Roseomonadaceae</taxon>
        <taxon>Roseomonas</taxon>
    </lineage>
</organism>
<reference evidence="2" key="1">
    <citation type="submission" date="2022-04" db="EMBL/GenBank/DDBJ databases">
        <title>Roseomonas acroporae sp. nov., isolated from coral Acropora digitifera.</title>
        <authorList>
            <person name="Sun H."/>
        </authorList>
    </citation>
    <scope>NUCLEOTIDE SEQUENCE</scope>
    <source>
        <strain evidence="2">NAR14</strain>
    </source>
</reference>
<protein>
    <submittedName>
        <fullName evidence="2">Uncharacterized protein</fullName>
    </submittedName>
</protein>
<dbReference type="Proteomes" id="UP001139516">
    <property type="component" value="Unassembled WGS sequence"/>
</dbReference>
<dbReference type="EMBL" id="JALPRX010000073">
    <property type="protein sequence ID" value="MCK8786021.1"/>
    <property type="molecule type" value="Genomic_DNA"/>
</dbReference>
<keyword evidence="1" id="KW-0472">Membrane</keyword>
<gene>
    <name evidence="2" type="ORF">M0638_16715</name>
</gene>
<sequence>MRWAVWLIVPGLMAGMAMVILLFVVPDRYSPTCWDSSKFDMGLRGPLRPQALLLLSRAMMQHGLGFIIRDNAIYRTPVDSREFFGSGDPRDMARRYGPDYMDRADFESIVVPAIVQSIARGVHAEGIYYPPPPALVERLSRIPPLARSRPDWDYRLSDCDVMRLALIEVEKLAEPPPR</sequence>
<keyword evidence="1" id="KW-1133">Transmembrane helix</keyword>
<proteinExistence type="predicted"/>
<evidence type="ECO:0000313" key="2">
    <source>
        <dbReference type="EMBL" id="MCK8786021.1"/>
    </source>
</evidence>
<name>A0A9X1Y9K6_9PROT</name>
<dbReference type="AlphaFoldDB" id="A0A9X1Y9K6"/>
<evidence type="ECO:0000313" key="3">
    <source>
        <dbReference type="Proteomes" id="UP001139516"/>
    </source>
</evidence>